<feature type="region of interest" description="Disordered" evidence="1">
    <location>
        <begin position="533"/>
        <end position="557"/>
    </location>
</feature>
<keyword evidence="2" id="KW-0812">Transmembrane</keyword>
<reference evidence="4 5" key="1">
    <citation type="submission" date="2021-04" db="EMBL/GenBank/DDBJ databases">
        <title>The genome sequence of type strain Ideonella paludis KCTC 32238.</title>
        <authorList>
            <person name="Liu Y."/>
        </authorList>
    </citation>
    <scope>NUCLEOTIDE SEQUENCE [LARGE SCALE GENOMIC DNA]</scope>
    <source>
        <strain evidence="4 5">KCTC 32238</strain>
    </source>
</reference>
<evidence type="ECO:0000259" key="3">
    <source>
        <dbReference type="Pfam" id="PF13785"/>
    </source>
</evidence>
<feature type="domain" description="DUF4178" evidence="3">
    <location>
        <begin position="312"/>
        <end position="445"/>
    </location>
</feature>
<accession>A0ABS5DS33</accession>
<organism evidence="4 5">
    <name type="scientific">Ideonella paludis</name>
    <dbReference type="NCBI Taxonomy" id="1233411"/>
    <lineage>
        <taxon>Bacteria</taxon>
        <taxon>Pseudomonadati</taxon>
        <taxon>Pseudomonadota</taxon>
        <taxon>Betaproteobacteria</taxon>
        <taxon>Burkholderiales</taxon>
        <taxon>Sphaerotilaceae</taxon>
        <taxon>Ideonella</taxon>
    </lineage>
</organism>
<keyword evidence="2" id="KW-0472">Membrane</keyword>
<dbReference type="EMBL" id="JAGQDG010000001">
    <property type="protein sequence ID" value="MBQ0933955.1"/>
    <property type="molecule type" value="Genomic_DNA"/>
</dbReference>
<name>A0ABS5DS33_9BURK</name>
<evidence type="ECO:0000256" key="2">
    <source>
        <dbReference type="SAM" id="Phobius"/>
    </source>
</evidence>
<feature type="transmembrane region" description="Helical" evidence="2">
    <location>
        <begin position="487"/>
        <end position="508"/>
    </location>
</feature>
<sequence length="557" mass="59676">MAAPTPDAPAPRAQRTWQSTCPHCGAPVEFASAASASAVCSFCRSTLLREGDALRRIGESAEVFDDHSPLQLGATGRHQGVGFTVVGRLQFRTTDSVWNEWHLLFDAAAGEVARLKSAWLSEDNGAYVLAFDLPSASDAPKADEIVAGERRVVDQQIWSVASVVQARITAAQGELPQPPLLDKPFTVAELRNERGEVGSLQYLAPAQPQWSTGRAITLKGLEMRGLKEGESAAALKGKALECPSCGAALAPTLATTQSLTCGQCKAVVDISQGLGADLAHYAQNNSGSGGGLEPQIPLGKVGSFNIGAEGTQSWQVVGYQERCNVPLPSDEDDEQVFWREYLLYNRQLGFAFLVDTNEGWSIVRPLTGAPTVRGEKASWSSVQFRQRERYQAKVTWVQGEFYWRVQREEMAWVTDYVGPKGELLSREQTKGQDASEVVWSYGKTLTLDQVATAFRLDAKARQALRRDASPLSGLGASLGSASADTGLSAGAIMVMVVIGVIVLMLTMCSSDDCDSTRKAYGEASAEYQQCKRNQSSGGFRSSGGSFGGFSSGGGGHK</sequence>
<evidence type="ECO:0000256" key="1">
    <source>
        <dbReference type="SAM" id="MobiDB-lite"/>
    </source>
</evidence>
<keyword evidence="2" id="KW-1133">Transmembrane helix</keyword>
<keyword evidence="5" id="KW-1185">Reference proteome</keyword>
<evidence type="ECO:0000313" key="4">
    <source>
        <dbReference type="EMBL" id="MBQ0933955.1"/>
    </source>
</evidence>
<dbReference type="InterPro" id="IPR025235">
    <property type="entry name" value="DUF4178"/>
</dbReference>
<dbReference type="Pfam" id="PF13785">
    <property type="entry name" value="DUF4178"/>
    <property type="match status" value="2"/>
</dbReference>
<gene>
    <name evidence="4" type="ORF">KAK11_01355</name>
</gene>
<protein>
    <submittedName>
        <fullName evidence="4">DUF4178 domain-containing protein</fullName>
    </submittedName>
</protein>
<evidence type="ECO:0000313" key="5">
    <source>
        <dbReference type="Proteomes" id="UP000672097"/>
    </source>
</evidence>
<feature type="compositionally biased region" description="Gly residues" evidence="1">
    <location>
        <begin position="540"/>
        <end position="557"/>
    </location>
</feature>
<dbReference type="Proteomes" id="UP000672097">
    <property type="component" value="Unassembled WGS sequence"/>
</dbReference>
<proteinExistence type="predicted"/>
<comment type="caution">
    <text evidence="4">The sequence shown here is derived from an EMBL/GenBank/DDBJ whole genome shotgun (WGS) entry which is preliminary data.</text>
</comment>
<dbReference type="RefSeq" id="WP_210805387.1">
    <property type="nucleotide sequence ID" value="NZ_JAGQDG010000001.1"/>
</dbReference>
<feature type="domain" description="DUF4178" evidence="3">
    <location>
        <begin position="71"/>
        <end position="216"/>
    </location>
</feature>